<evidence type="ECO:0000313" key="2">
    <source>
        <dbReference type="EMBL" id="CAB5238751.1"/>
    </source>
</evidence>
<evidence type="ECO:0000256" key="1">
    <source>
        <dbReference type="SAM" id="MobiDB-lite"/>
    </source>
</evidence>
<feature type="compositionally biased region" description="Low complexity" evidence="1">
    <location>
        <begin position="39"/>
        <end position="63"/>
    </location>
</feature>
<reference evidence="2" key="1">
    <citation type="submission" date="2020-05" db="EMBL/GenBank/DDBJ databases">
        <authorList>
            <person name="Chiriac C."/>
            <person name="Salcher M."/>
            <person name="Ghai R."/>
            <person name="Kavagutti S V."/>
        </authorList>
    </citation>
    <scope>NUCLEOTIDE SEQUENCE</scope>
</reference>
<name>A0A6J7XPY1_9CAUD</name>
<protein>
    <submittedName>
        <fullName evidence="2">Uncharacterized protein</fullName>
    </submittedName>
</protein>
<sequence length="83" mass="8400">MSSLFGGGDNGAAAMQQKQLQIQQESQDKLDRQERDRQAALLSRARAGASGGMRMLMSSASLGNSSATGGSSVPGATLGSNVG</sequence>
<feature type="compositionally biased region" description="Gly residues" evidence="1">
    <location>
        <begin position="1"/>
        <end position="10"/>
    </location>
</feature>
<organism evidence="2">
    <name type="scientific">uncultured Caudovirales phage</name>
    <dbReference type="NCBI Taxonomy" id="2100421"/>
    <lineage>
        <taxon>Viruses</taxon>
        <taxon>Duplodnaviria</taxon>
        <taxon>Heunggongvirae</taxon>
        <taxon>Uroviricota</taxon>
        <taxon>Caudoviricetes</taxon>
        <taxon>Peduoviridae</taxon>
        <taxon>Maltschvirus</taxon>
        <taxon>Maltschvirus maltsch</taxon>
    </lineage>
</organism>
<accession>A0A6J7XPY1</accession>
<gene>
    <name evidence="2" type="ORF">UFOVP375_33</name>
</gene>
<feature type="region of interest" description="Disordered" evidence="1">
    <location>
        <begin position="1"/>
        <end position="83"/>
    </location>
</feature>
<feature type="compositionally biased region" description="Low complexity" evidence="1">
    <location>
        <begin position="16"/>
        <end position="25"/>
    </location>
</feature>
<feature type="compositionally biased region" description="Basic and acidic residues" evidence="1">
    <location>
        <begin position="26"/>
        <end position="38"/>
    </location>
</feature>
<dbReference type="EMBL" id="LR798464">
    <property type="protein sequence ID" value="CAB5238751.1"/>
    <property type="molecule type" value="Genomic_DNA"/>
</dbReference>
<proteinExistence type="predicted"/>